<dbReference type="RefSeq" id="WP_161837898.1">
    <property type="nucleotide sequence ID" value="NZ_CP048000.1"/>
</dbReference>
<evidence type="ECO:0000313" key="3">
    <source>
        <dbReference type="EMBL" id="QHQ61071.1"/>
    </source>
</evidence>
<gene>
    <name evidence="3" type="ORF">Ana3638_10075</name>
</gene>
<proteinExistence type="predicted"/>
<evidence type="ECO:0000256" key="2">
    <source>
        <dbReference type="SAM" id="Phobius"/>
    </source>
</evidence>
<name>A0A6P1TMA3_9FIRM</name>
<reference evidence="3 4" key="1">
    <citation type="submission" date="2020-01" db="EMBL/GenBank/DDBJ databases">
        <title>Genome analysis of Anaerocolumna sp. CBA3638.</title>
        <authorList>
            <person name="Kim J."/>
            <person name="Roh S.W."/>
        </authorList>
    </citation>
    <scope>NUCLEOTIDE SEQUENCE [LARGE SCALE GENOMIC DNA]</scope>
    <source>
        <strain evidence="3 4">CBA3638</strain>
    </source>
</reference>
<keyword evidence="2" id="KW-1133">Transmembrane helix</keyword>
<protein>
    <recommendedName>
        <fullName evidence="5">5-bromo-4-chloroindolyl phosphate hydrolysis protein</fullName>
    </recommendedName>
</protein>
<sequence length="451" mass="51426">MSRKNFSNLGDDIKDIVQDAVNTMNFQQLNRDIGNTVNGALDEVRGALGINRDRQNRDINGGRMDWDVTRGNRRWNRSDQTYGQAQRQNNRTERNYNRQRSGQAPPQPVNNQYKMRQKNSNNGGSYPQVPVGRVSSILLTVFGSIGFGGAGISAFVLALIGQLTGNLNFFGTIALSLLPILFISIFLMARGSRIRKRLKRFRRYLATFRNRSYYSIKELSANTLLSQKFILKDLRKMISLGMFPEGRIDDQETCIMLNRESYEQYLELQKSIQMRNLEEQEKSKNAVKQGSGQEMSRETSGSQGMNPELRKAIENGRNCIFKLREANEAIPGEEISRKLDRLEEVIGKIFNYVELHPEQLPEIEKFMEYYLPTTLKLVNAYREFDTQSVQGANITSAKSEIEATLDTINLAFEKLLDSLFEDAAMDVSTDISVLETMLAQEGLTKEDFKVK</sequence>
<keyword evidence="2" id="KW-0472">Membrane</keyword>
<dbReference type="Pfam" id="PF10112">
    <property type="entry name" value="Halogen_Hydrol"/>
    <property type="match status" value="1"/>
</dbReference>
<evidence type="ECO:0008006" key="5">
    <source>
        <dbReference type="Google" id="ProtNLM"/>
    </source>
</evidence>
<feature type="compositionally biased region" description="Polar residues" evidence="1">
    <location>
        <begin position="78"/>
        <end position="89"/>
    </location>
</feature>
<dbReference type="EMBL" id="CP048000">
    <property type="protein sequence ID" value="QHQ61071.1"/>
    <property type="molecule type" value="Genomic_DNA"/>
</dbReference>
<organism evidence="3 4">
    <name type="scientific">Anaerocolumna sedimenticola</name>
    <dbReference type="NCBI Taxonomy" id="2696063"/>
    <lineage>
        <taxon>Bacteria</taxon>
        <taxon>Bacillati</taxon>
        <taxon>Bacillota</taxon>
        <taxon>Clostridia</taxon>
        <taxon>Lachnospirales</taxon>
        <taxon>Lachnospiraceae</taxon>
        <taxon>Anaerocolumna</taxon>
    </lineage>
</organism>
<feature type="transmembrane region" description="Helical" evidence="2">
    <location>
        <begin position="137"/>
        <end position="161"/>
    </location>
</feature>
<feature type="region of interest" description="Disordered" evidence="1">
    <location>
        <begin position="279"/>
        <end position="306"/>
    </location>
</feature>
<feature type="compositionally biased region" description="Polar residues" evidence="1">
    <location>
        <begin position="98"/>
        <end position="125"/>
    </location>
</feature>
<dbReference type="Proteomes" id="UP000464314">
    <property type="component" value="Chromosome"/>
</dbReference>
<keyword evidence="2" id="KW-0812">Transmembrane</keyword>
<feature type="compositionally biased region" description="Polar residues" evidence="1">
    <location>
        <begin position="286"/>
        <end position="305"/>
    </location>
</feature>
<dbReference type="AlphaFoldDB" id="A0A6P1TMA3"/>
<accession>A0A6P1TMA3</accession>
<feature type="region of interest" description="Disordered" evidence="1">
    <location>
        <begin position="54"/>
        <end position="126"/>
    </location>
</feature>
<evidence type="ECO:0000313" key="4">
    <source>
        <dbReference type="Proteomes" id="UP000464314"/>
    </source>
</evidence>
<dbReference type="KEGG" id="anr:Ana3638_10075"/>
<keyword evidence="4" id="KW-1185">Reference proteome</keyword>
<dbReference type="InterPro" id="IPR018770">
    <property type="entry name" value="ChloroindolylP_hydrolase"/>
</dbReference>
<evidence type="ECO:0000256" key="1">
    <source>
        <dbReference type="SAM" id="MobiDB-lite"/>
    </source>
</evidence>
<feature type="transmembrane region" description="Helical" evidence="2">
    <location>
        <begin position="167"/>
        <end position="189"/>
    </location>
</feature>